<dbReference type="PANTHER" id="PTHR15741">
    <property type="entry name" value="BASIC HELIX-LOOP-HELIX ZIP TRANSCRIPTION FACTOR"/>
    <property type="match status" value="1"/>
</dbReference>
<proteinExistence type="predicted"/>
<dbReference type="HOGENOM" id="CLU_1687049_0_0_1"/>
<evidence type="ECO:0000256" key="6">
    <source>
        <dbReference type="SAM" id="MobiDB-lite"/>
    </source>
</evidence>
<feature type="compositionally biased region" description="Polar residues" evidence="6">
    <location>
        <begin position="1"/>
        <end position="13"/>
    </location>
</feature>
<dbReference type="PANTHER" id="PTHR15741:SF39">
    <property type="entry name" value="BHLH TRANSCRIPTION FACTOR (EUROFUNG)"/>
    <property type="match status" value="1"/>
</dbReference>
<reference evidence="8 9" key="1">
    <citation type="submission" date="2014-02" db="EMBL/GenBank/DDBJ databases">
        <title>The genome sequence of the entomopathogenic fungus Metarhizium robertsii ARSEF 2575.</title>
        <authorList>
            <person name="Giuliano Garisto Donzelli B."/>
            <person name="Roe B.A."/>
            <person name="Macmil S.L."/>
            <person name="Krasnoff S.B."/>
            <person name="Gibson D.M."/>
        </authorList>
    </citation>
    <scope>NUCLEOTIDE SEQUENCE [LARGE SCALE GENOMIC DNA]</scope>
    <source>
        <strain evidence="8 9">ARSEF 2575</strain>
    </source>
</reference>
<comment type="subcellular location">
    <subcellularLocation>
        <location evidence="1">Nucleus</location>
    </subcellularLocation>
</comment>
<dbReference type="OrthoDB" id="5778525at2759"/>
<evidence type="ECO:0000256" key="4">
    <source>
        <dbReference type="ARBA" id="ARBA00023163"/>
    </source>
</evidence>
<evidence type="ECO:0000259" key="7">
    <source>
        <dbReference type="PROSITE" id="PS50888"/>
    </source>
</evidence>
<dbReference type="Gene3D" id="4.10.280.10">
    <property type="entry name" value="Helix-loop-helix DNA-binding domain"/>
    <property type="match status" value="1"/>
</dbReference>
<dbReference type="PROSITE" id="PS50888">
    <property type="entry name" value="BHLH"/>
    <property type="match status" value="1"/>
</dbReference>
<keyword evidence="5" id="KW-0539">Nucleus</keyword>
<keyword evidence="4" id="KW-0804">Transcription</keyword>
<dbReference type="InterPro" id="IPR011598">
    <property type="entry name" value="bHLH_dom"/>
</dbReference>
<protein>
    <submittedName>
        <fullName evidence="8">Helix-loop-helix DNA-binding domain protein</fullName>
    </submittedName>
</protein>
<dbReference type="GO" id="GO:0000981">
    <property type="term" value="F:DNA-binding transcription factor activity, RNA polymerase II-specific"/>
    <property type="evidence" value="ECO:0007669"/>
    <property type="project" value="TreeGrafter"/>
</dbReference>
<dbReference type="Pfam" id="PF00010">
    <property type="entry name" value="HLH"/>
    <property type="match status" value="1"/>
</dbReference>
<keyword evidence="2" id="KW-0805">Transcription regulation</keyword>
<dbReference type="eggNOG" id="KOG3582">
    <property type="taxonomic scope" value="Eukaryota"/>
</dbReference>
<dbReference type="EMBL" id="JELW01000002">
    <property type="protein sequence ID" value="EXV04909.1"/>
    <property type="molecule type" value="Genomic_DNA"/>
</dbReference>
<dbReference type="SMART" id="SM00353">
    <property type="entry name" value="HLH"/>
    <property type="match status" value="1"/>
</dbReference>
<evidence type="ECO:0000256" key="3">
    <source>
        <dbReference type="ARBA" id="ARBA00023125"/>
    </source>
</evidence>
<evidence type="ECO:0000313" key="9">
    <source>
        <dbReference type="Proteomes" id="UP000030151"/>
    </source>
</evidence>
<feature type="domain" description="BHLH" evidence="7">
    <location>
        <begin position="29"/>
        <end position="80"/>
    </location>
</feature>
<evidence type="ECO:0000256" key="2">
    <source>
        <dbReference type="ARBA" id="ARBA00023015"/>
    </source>
</evidence>
<evidence type="ECO:0000256" key="1">
    <source>
        <dbReference type="ARBA" id="ARBA00004123"/>
    </source>
</evidence>
<sequence>MSSPNNTSTSSRENAAAGADEKPRLTEEEKKQNHIASEQKRRQAIREGFDRLTELVPGLEGQGRSEGLVLKRTVEYMRQQMQERRALIERIEQSGGHVDDELKKLVCSSLNPYPHFSHSTSTGRANAPKPKCSCCLLSHRRLPSNHLLTRVLNEQTHGRSKG</sequence>
<dbReference type="InterPro" id="IPR036638">
    <property type="entry name" value="HLH_DNA-bd_sf"/>
</dbReference>
<feature type="region of interest" description="Disordered" evidence="6">
    <location>
        <begin position="1"/>
        <end position="44"/>
    </location>
</feature>
<organism evidence="8 9">
    <name type="scientific">Metarhizium robertsii</name>
    <dbReference type="NCBI Taxonomy" id="568076"/>
    <lineage>
        <taxon>Eukaryota</taxon>
        <taxon>Fungi</taxon>
        <taxon>Dikarya</taxon>
        <taxon>Ascomycota</taxon>
        <taxon>Pezizomycotina</taxon>
        <taxon>Sordariomycetes</taxon>
        <taxon>Hypocreomycetidae</taxon>
        <taxon>Hypocreales</taxon>
        <taxon>Clavicipitaceae</taxon>
        <taxon>Metarhizium</taxon>
    </lineage>
</organism>
<dbReference type="AlphaFoldDB" id="A0A0A1V3Z6"/>
<accession>A0A0A1V3Z6</accession>
<dbReference type="GO" id="GO:0005634">
    <property type="term" value="C:nucleus"/>
    <property type="evidence" value="ECO:0007669"/>
    <property type="project" value="UniProtKB-SubCell"/>
</dbReference>
<dbReference type="Proteomes" id="UP000030151">
    <property type="component" value="Unassembled WGS sequence"/>
</dbReference>
<keyword evidence="3 8" id="KW-0238">DNA-binding</keyword>
<feature type="compositionally biased region" description="Basic and acidic residues" evidence="6">
    <location>
        <begin position="19"/>
        <end position="44"/>
    </location>
</feature>
<dbReference type="GO" id="GO:0046983">
    <property type="term" value="F:protein dimerization activity"/>
    <property type="evidence" value="ECO:0007669"/>
    <property type="project" value="InterPro"/>
</dbReference>
<comment type="caution">
    <text evidence="8">The sequence shown here is derived from an EMBL/GenBank/DDBJ whole genome shotgun (WGS) entry which is preliminary data.</text>
</comment>
<evidence type="ECO:0000313" key="8">
    <source>
        <dbReference type="EMBL" id="EXV04909.1"/>
    </source>
</evidence>
<gene>
    <name evidence="8" type="ORF">X797_002594</name>
</gene>
<dbReference type="GO" id="GO:0000978">
    <property type="term" value="F:RNA polymerase II cis-regulatory region sequence-specific DNA binding"/>
    <property type="evidence" value="ECO:0007669"/>
    <property type="project" value="TreeGrafter"/>
</dbReference>
<dbReference type="InterPro" id="IPR052207">
    <property type="entry name" value="Max-like/E-box_TFs"/>
</dbReference>
<evidence type="ECO:0000256" key="5">
    <source>
        <dbReference type="ARBA" id="ARBA00023242"/>
    </source>
</evidence>
<name>A0A0A1V3Z6_9HYPO</name>
<dbReference type="SUPFAM" id="SSF47459">
    <property type="entry name" value="HLH, helix-loop-helix DNA-binding domain"/>
    <property type="match status" value="1"/>
</dbReference>